<dbReference type="InterPro" id="IPR011766">
    <property type="entry name" value="TPP_enzyme_TPP-bd"/>
</dbReference>
<dbReference type="InterPro" id="IPR029035">
    <property type="entry name" value="DHS-like_NAD/FAD-binding_dom"/>
</dbReference>
<feature type="domain" description="Thiamine pyrophosphate enzyme TPP-binding" evidence="5">
    <location>
        <begin position="431"/>
        <end position="596"/>
    </location>
</feature>
<comment type="subcellular location">
    <subcellularLocation>
        <location evidence="1">Mitochondrion</location>
    </subcellularLocation>
</comment>
<organism evidence="7 8">
    <name type="scientific">Crucibulum laeve</name>
    <dbReference type="NCBI Taxonomy" id="68775"/>
    <lineage>
        <taxon>Eukaryota</taxon>
        <taxon>Fungi</taxon>
        <taxon>Dikarya</taxon>
        <taxon>Basidiomycota</taxon>
        <taxon>Agaricomycotina</taxon>
        <taxon>Agaricomycetes</taxon>
        <taxon>Agaricomycetidae</taxon>
        <taxon>Agaricales</taxon>
        <taxon>Agaricineae</taxon>
        <taxon>Nidulariaceae</taxon>
        <taxon>Crucibulum</taxon>
    </lineage>
</organism>
<keyword evidence="4" id="KW-0496">Mitochondrion</keyword>
<dbReference type="STRING" id="68775.A0A5C3M0K4"/>
<dbReference type="PANTHER" id="PTHR18968">
    <property type="entry name" value="THIAMINE PYROPHOSPHATE ENZYMES"/>
    <property type="match status" value="1"/>
</dbReference>
<name>A0A5C3M0K4_9AGAR</name>
<evidence type="ECO:0000256" key="3">
    <source>
        <dbReference type="ARBA" id="ARBA00023052"/>
    </source>
</evidence>
<protein>
    <submittedName>
        <fullName evidence="7">Thiamine pyrophosphate enzyme, N-terminal TPP binding domain-containing protein</fullName>
    </submittedName>
</protein>
<dbReference type="InterPro" id="IPR012001">
    <property type="entry name" value="Thiamin_PyroP_enz_TPP-bd_dom"/>
</dbReference>
<reference evidence="7 8" key="1">
    <citation type="journal article" date="2019" name="Nat. Ecol. Evol.">
        <title>Megaphylogeny resolves global patterns of mushroom evolution.</title>
        <authorList>
            <person name="Varga T."/>
            <person name="Krizsan K."/>
            <person name="Foldi C."/>
            <person name="Dima B."/>
            <person name="Sanchez-Garcia M."/>
            <person name="Sanchez-Ramirez S."/>
            <person name="Szollosi G.J."/>
            <person name="Szarkandi J.G."/>
            <person name="Papp V."/>
            <person name="Albert L."/>
            <person name="Andreopoulos W."/>
            <person name="Angelini C."/>
            <person name="Antonin V."/>
            <person name="Barry K.W."/>
            <person name="Bougher N.L."/>
            <person name="Buchanan P."/>
            <person name="Buyck B."/>
            <person name="Bense V."/>
            <person name="Catcheside P."/>
            <person name="Chovatia M."/>
            <person name="Cooper J."/>
            <person name="Damon W."/>
            <person name="Desjardin D."/>
            <person name="Finy P."/>
            <person name="Geml J."/>
            <person name="Haridas S."/>
            <person name="Hughes K."/>
            <person name="Justo A."/>
            <person name="Karasinski D."/>
            <person name="Kautmanova I."/>
            <person name="Kiss B."/>
            <person name="Kocsube S."/>
            <person name="Kotiranta H."/>
            <person name="LaButti K.M."/>
            <person name="Lechner B.E."/>
            <person name="Liimatainen K."/>
            <person name="Lipzen A."/>
            <person name="Lukacs Z."/>
            <person name="Mihaltcheva S."/>
            <person name="Morgado L.N."/>
            <person name="Niskanen T."/>
            <person name="Noordeloos M.E."/>
            <person name="Ohm R.A."/>
            <person name="Ortiz-Santana B."/>
            <person name="Ovrebo C."/>
            <person name="Racz N."/>
            <person name="Riley R."/>
            <person name="Savchenko A."/>
            <person name="Shiryaev A."/>
            <person name="Soop K."/>
            <person name="Spirin V."/>
            <person name="Szebenyi C."/>
            <person name="Tomsovsky M."/>
            <person name="Tulloss R.E."/>
            <person name="Uehling J."/>
            <person name="Grigoriev I.V."/>
            <person name="Vagvolgyi C."/>
            <person name="Papp T."/>
            <person name="Martin F.M."/>
            <person name="Miettinen O."/>
            <person name="Hibbett D.S."/>
            <person name="Nagy L.G."/>
        </authorList>
    </citation>
    <scope>NUCLEOTIDE SEQUENCE [LARGE SCALE GENOMIC DNA]</scope>
    <source>
        <strain evidence="7 8">CBS 166.37</strain>
    </source>
</reference>
<accession>A0A5C3M0K4</accession>
<dbReference type="GO" id="GO:0050660">
    <property type="term" value="F:flavin adenine dinucleotide binding"/>
    <property type="evidence" value="ECO:0007669"/>
    <property type="project" value="TreeGrafter"/>
</dbReference>
<dbReference type="GO" id="GO:0030976">
    <property type="term" value="F:thiamine pyrophosphate binding"/>
    <property type="evidence" value="ECO:0007669"/>
    <property type="project" value="InterPro"/>
</dbReference>
<dbReference type="GO" id="GO:0009097">
    <property type="term" value="P:isoleucine biosynthetic process"/>
    <property type="evidence" value="ECO:0007669"/>
    <property type="project" value="TreeGrafter"/>
</dbReference>
<evidence type="ECO:0000259" key="6">
    <source>
        <dbReference type="Pfam" id="PF02776"/>
    </source>
</evidence>
<dbReference type="CDD" id="cd07035">
    <property type="entry name" value="TPP_PYR_POX_like"/>
    <property type="match status" value="1"/>
</dbReference>
<dbReference type="InterPro" id="IPR045229">
    <property type="entry name" value="TPP_enz"/>
</dbReference>
<dbReference type="Proteomes" id="UP000308652">
    <property type="component" value="Unassembled WGS sequence"/>
</dbReference>
<dbReference type="Gene3D" id="3.40.50.1220">
    <property type="entry name" value="TPP-binding domain"/>
    <property type="match status" value="1"/>
</dbReference>
<evidence type="ECO:0000256" key="4">
    <source>
        <dbReference type="ARBA" id="ARBA00023128"/>
    </source>
</evidence>
<dbReference type="InterPro" id="IPR029061">
    <property type="entry name" value="THDP-binding"/>
</dbReference>
<evidence type="ECO:0000256" key="2">
    <source>
        <dbReference type="ARBA" id="ARBA00007812"/>
    </source>
</evidence>
<proteinExistence type="inferred from homology"/>
<keyword evidence="8" id="KW-1185">Reference proteome</keyword>
<dbReference type="NCBIfam" id="NF006203">
    <property type="entry name" value="PRK08327.1"/>
    <property type="match status" value="1"/>
</dbReference>
<dbReference type="Pfam" id="PF02776">
    <property type="entry name" value="TPP_enzyme_N"/>
    <property type="match status" value="1"/>
</dbReference>
<keyword evidence="3" id="KW-0786">Thiamine pyrophosphate</keyword>
<dbReference type="GO" id="GO:0005948">
    <property type="term" value="C:acetolactate synthase complex"/>
    <property type="evidence" value="ECO:0007669"/>
    <property type="project" value="TreeGrafter"/>
</dbReference>
<evidence type="ECO:0000256" key="1">
    <source>
        <dbReference type="ARBA" id="ARBA00004173"/>
    </source>
</evidence>
<dbReference type="GO" id="GO:0009099">
    <property type="term" value="P:L-valine biosynthetic process"/>
    <property type="evidence" value="ECO:0007669"/>
    <property type="project" value="TreeGrafter"/>
</dbReference>
<gene>
    <name evidence="7" type="ORF">BDQ12DRAFT_665742</name>
</gene>
<dbReference type="OrthoDB" id="2867507at2759"/>
<evidence type="ECO:0000313" key="7">
    <source>
        <dbReference type="EMBL" id="TFK38949.1"/>
    </source>
</evidence>
<dbReference type="GO" id="GO:0003984">
    <property type="term" value="F:acetolactate synthase activity"/>
    <property type="evidence" value="ECO:0007669"/>
    <property type="project" value="TreeGrafter"/>
</dbReference>
<evidence type="ECO:0000259" key="5">
    <source>
        <dbReference type="Pfam" id="PF02775"/>
    </source>
</evidence>
<dbReference type="GO" id="GO:0005739">
    <property type="term" value="C:mitochondrion"/>
    <property type="evidence" value="ECO:0007669"/>
    <property type="project" value="UniProtKB-SubCell"/>
</dbReference>
<dbReference type="AlphaFoldDB" id="A0A5C3M0K4"/>
<sequence length="601" mass="63778">MYTASSIFLKSLADAGITHAFVNWGSDHPAILEDLERQRVENGGDTNPRIVTCPNEMVALSAAQGYAQVTGKPAAVIVHVDVGTQAMAGAIHNVDRSHTPVLIYAGASPFSSEREHKGTRNEWIMWLQDIPDQSAIVRQYMRFTAQIGSGTTIPQILRRSLQIATSEPKGPVYLWARREVMEEEVDSSHIQTASSLVKWPSVEATALSESATVQIASALLTAQHPLILTSHLGRNPAAVSAVVALSGLLYIPVVSVCPSAVNLPFSHPFYAGVSFLAPGTHSPHLQEADVILIMDCDLPWIPANDKPLDDARVFVVDGGDPLKGTVGYWHVGAELICRADAEVALTQLADAVVTLNSALPDSILGSQALATRAMEELETKFLTSSEPDPAYFTVPNLLGVLRTTIQANTPSAGRKVLVLNESTSNFPAVWMHLRPEVPGSVISSGGSSLGWALGAAVGAHIGGEVAKKGHELVVVIVGDGSYLFGVPSSAYWMARKYNTPFLTIVLNNGGWKSPKLSMLGVHPTGHGSKASGARLSVGFGPESPDFAQIAVAASAGWAWGKRVGMDGNYGKAALEAVIEEAVKVVVNEKRCAVVDCALESI</sequence>
<comment type="similarity">
    <text evidence="2">Belongs to the TPP enzyme family.</text>
</comment>
<dbReference type="SUPFAM" id="SSF52518">
    <property type="entry name" value="Thiamin diphosphate-binding fold (THDP-binding)"/>
    <property type="match status" value="2"/>
</dbReference>
<dbReference type="PANTHER" id="PTHR18968:SF164">
    <property type="entry name" value="PYRUVATE DECARBOXYLASE"/>
    <property type="match status" value="1"/>
</dbReference>
<dbReference type="SUPFAM" id="SSF52467">
    <property type="entry name" value="DHS-like NAD/FAD-binding domain"/>
    <property type="match status" value="1"/>
</dbReference>
<evidence type="ECO:0000313" key="8">
    <source>
        <dbReference type="Proteomes" id="UP000308652"/>
    </source>
</evidence>
<dbReference type="Gene3D" id="3.40.50.970">
    <property type="match status" value="2"/>
</dbReference>
<dbReference type="Pfam" id="PF02775">
    <property type="entry name" value="TPP_enzyme_C"/>
    <property type="match status" value="1"/>
</dbReference>
<feature type="domain" description="Thiamine pyrophosphate enzyme N-terminal TPP-binding" evidence="6">
    <location>
        <begin position="3"/>
        <end position="124"/>
    </location>
</feature>
<dbReference type="EMBL" id="ML213601">
    <property type="protein sequence ID" value="TFK38949.1"/>
    <property type="molecule type" value="Genomic_DNA"/>
</dbReference>